<dbReference type="Proteomes" id="UP001060085">
    <property type="component" value="Linkage Group LG05"/>
</dbReference>
<keyword evidence="2" id="KW-1185">Reference proteome</keyword>
<name>A0ACC0AZH2_CATRO</name>
<evidence type="ECO:0000313" key="1">
    <source>
        <dbReference type="EMBL" id="KAI5664831.1"/>
    </source>
</evidence>
<sequence length="206" mass="23647">MCIFVEKEKSYNTMIGDDTNYDSQPKSDNEDSQANNVVFHSQFELGKKTSTCVNFSCFNSEKMLNLTEMRMTMTSLRRNYIVIKTENVKLLEENSHINALCETLKLELQQTTTEFENTVEKLEEAEKYMEKLNKGKMNCGDFTCLGYVDSKIIKALVTHLSLKTSTSSDWYIDSGYLNHMTRNKDFLTDYQSQNGGTVSYSDGVKK</sequence>
<proteinExistence type="predicted"/>
<dbReference type="EMBL" id="CM044705">
    <property type="protein sequence ID" value="KAI5664831.1"/>
    <property type="molecule type" value="Genomic_DNA"/>
</dbReference>
<accession>A0ACC0AZH2</accession>
<comment type="caution">
    <text evidence="1">The sequence shown here is derived from an EMBL/GenBank/DDBJ whole genome shotgun (WGS) entry which is preliminary data.</text>
</comment>
<gene>
    <name evidence="1" type="ORF">M9H77_24154</name>
</gene>
<protein>
    <submittedName>
        <fullName evidence="1">Uncharacterized protein</fullName>
    </submittedName>
</protein>
<evidence type="ECO:0000313" key="2">
    <source>
        <dbReference type="Proteomes" id="UP001060085"/>
    </source>
</evidence>
<reference evidence="2" key="1">
    <citation type="journal article" date="2023" name="Nat. Plants">
        <title>Single-cell RNA sequencing provides a high-resolution roadmap for understanding the multicellular compartmentation of specialized metabolism.</title>
        <authorList>
            <person name="Sun S."/>
            <person name="Shen X."/>
            <person name="Li Y."/>
            <person name="Li Y."/>
            <person name="Wang S."/>
            <person name="Li R."/>
            <person name="Zhang H."/>
            <person name="Shen G."/>
            <person name="Guo B."/>
            <person name="Wei J."/>
            <person name="Xu J."/>
            <person name="St-Pierre B."/>
            <person name="Chen S."/>
            <person name="Sun C."/>
        </authorList>
    </citation>
    <scope>NUCLEOTIDE SEQUENCE [LARGE SCALE GENOMIC DNA]</scope>
</reference>
<organism evidence="1 2">
    <name type="scientific">Catharanthus roseus</name>
    <name type="common">Madagascar periwinkle</name>
    <name type="synonym">Vinca rosea</name>
    <dbReference type="NCBI Taxonomy" id="4058"/>
    <lineage>
        <taxon>Eukaryota</taxon>
        <taxon>Viridiplantae</taxon>
        <taxon>Streptophyta</taxon>
        <taxon>Embryophyta</taxon>
        <taxon>Tracheophyta</taxon>
        <taxon>Spermatophyta</taxon>
        <taxon>Magnoliopsida</taxon>
        <taxon>eudicotyledons</taxon>
        <taxon>Gunneridae</taxon>
        <taxon>Pentapetalae</taxon>
        <taxon>asterids</taxon>
        <taxon>lamiids</taxon>
        <taxon>Gentianales</taxon>
        <taxon>Apocynaceae</taxon>
        <taxon>Rauvolfioideae</taxon>
        <taxon>Vinceae</taxon>
        <taxon>Catharanthinae</taxon>
        <taxon>Catharanthus</taxon>
    </lineage>
</organism>